<keyword evidence="11" id="KW-0645">Protease</keyword>
<dbReference type="InterPro" id="IPR001967">
    <property type="entry name" value="Peptidase_S11_N"/>
</dbReference>
<reference evidence="11" key="1">
    <citation type="submission" date="2020-04" db="EMBL/GenBank/DDBJ databases">
        <title>Deep metagenomics examines the oral microbiome during advanced dental caries in children, revealing novel taxa and co-occurrences with host molecules.</title>
        <authorList>
            <person name="Baker J.L."/>
            <person name="Morton J.T."/>
            <person name="Dinis M."/>
            <person name="Alvarez R."/>
            <person name="Tran N.C."/>
            <person name="Knight R."/>
            <person name="Edlund A."/>
        </authorList>
    </citation>
    <scope>NUCLEOTIDE SEQUENCE</scope>
    <source>
        <strain evidence="11">JCVI_3_bin.11</strain>
    </source>
</reference>
<dbReference type="PANTHER" id="PTHR21581">
    <property type="entry name" value="D-ALANYL-D-ALANINE CARBOXYPEPTIDASE"/>
    <property type="match status" value="1"/>
</dbReference>
<dbReference type="GO" id="GO:0071555">
    <property type="term" value="P:cell wall organization"/>
    <property type="evidence" value="ECO:0007669"/>
    <property type="project" value="UniProtKB-KW"/>
</dbReference>
<dbReference type="Gene3D" id="3.40.710.10">
    <property type="entry name" value="DD-peptidase/beta-lactamase superfamily"/>
    <property type="match status" value="1"/>
</dbReference>
<feature type="active site" description="Proton acceptor" evidence="7">
    <location>
        <position position="91"/>
    </location>
</feature>
<accession>A0A9D6ABY3</accession>
<dbReference type="GO" id="GO:0009252">
    <property type="term" value="P:peptidoglycan biosynthetic process"/>
    <property type="evidence" value="ECO:0007669"/>
    <property type="project" value="UniProtKB-KW"/>
</dbReference>
<name>A0A9D6ABY3_9ACTN</name>
<dbReference type="InterPro" id="IPR018044">
    <property type="entry name" value="Peptidase_S11"/>
</dbReference>
<keyword evidence="6" id="KW-0961">Cell wall biogenesis/degradation</keyword>
<feature type="binding site" evidence="8">
    <location>
        <position position="250"/>
    </location>
    <ligand>
        <name>substrate</name>
    </ligand>
</feature>
<dbReference type="GO" id="GO:0006508">
    <property type="term" value="P:proteolysis"/>
    <property type="evidence" value="ECO:0007669"/>
    <property type="project" value="InterPro"/>
</dbReference>
<evidence type="ECO:0000256" key="5">
    <source>
        <dbReference type="ARBA" id="ARBA00022984"/>
    </source>
</evidence>
<dbReference type="InterPro" id="IPR012338">
    <property type="entry name" value="Beta-lactam/transpept-like"/>
</dbReference>
<proteinExistence type="inferred from homology"/>
<comment type="caution">
    <text evidence="11">The sequence shown here is derived from an EMBL/GenBank/DDBJ whole genome shotgun (WGS) entry which is preliminary data.</text>
</comment>
<dbReference type="GO" id="GO:0009002">
    <property type="term" value="F:serine-type D-Ala-D-Ala carboxypeptidase activity"/>
    <property type="evidence" value="ECO:0007669"/>
    <property type="project" value="InterPro"/>
</dbReference>
<evidence type="ECO:0000256" key="9">
    <source>
        <dbReference type="RuleBase" id="RU004016"/>
    </source>
</evidence>
<organism evidence="11 12">
    <name type="scientific">Lancefieldella parvula</name>
    <dbReference type="NCBI Taxonomy" id="1382"/>
    <lineage>
        <taxon>Bacteria</taxon>
        <taxon>Bacillati</taxon>
        <taxon>Actinomycetota</taxon>
        <taxon>Coriobacteriia</taxon>
        <taxon>Coriobacteriales</taxon>
        <taxon>Atopobiaceae</taxon>
        <taxon>Lancefieldella</taxon>
    </lineage>
</organism>
<feature type="domain" description="Peptidase S11 D-alanyl-D-alanine carboxypeptidase A N-terminal" evidence="10">
    <location>
        <begin position="57"/>
        <end position="279"/>
    </location>
</feature>
<evidence type="ECO:0000313" key="12">
    <source>
        <dbReference type="Proteomes" id="UP000787322"/>
    </source>
</evidence>
<evidence type="ECO:0000259" key="10">
    <source>
        <dbReference type="Pfam" id="PF00768"/>
    </source>
</evidence>
<evidence type="ECO:0000256" key="6">
    <source>
        <dbReference type="ARBA" id="ARBA00023316"/>
    </source>
</evidence>
<dbReference type="PANTHER" id="PTHR21581:SF6">
    <property type="entry name" value="TRAFFICKING PROTEIN PARTICLE COMPLEX SUBUNIT 12"/>
    <property type="match status" value="1"/>
</dbReference>
<dbReference type="AlphaFoldDB" id="A0A9D6ABY3"/>
<keyword evidence="11" id="KW-0121">Carboxypeptidase</keyword>
<keyword evidence="4" id="KW-0133">Cell shape</keyword>
<keyword evidence="2" id="KW-0732">Signal</keyword>
<keyword evidence="5" id="KW-0573">Peptidoglycan synthesis</keyword>
<evidence type="ECO:0000256" key="8">
    <source>
        <dbReference type="PIRSR" id="PIRSR618044-2"/>
    </source>
</evidence>
<dbReference type="Proteomes" id="UP000787322">
    <property type="component" value="Unassembled WGS sequence"/>
</dbReference>
<keyword evidence="3" id="KW-0378">Hydrolase</keyword>
<evidence type="ECO:0000313" key="11">
    <source>
        <dbReference type="EMBL" id="MBF4803284.1"/>
    </source>
</evidence>
<evidence type="ECO:0000256" key="1">
    <source>
        <dbReference type="ARBA" id="ARBA00007164"/>
    </source>
</evidence>
<evidence type="ECO:0000256" key="2">
    <source>
        <dbReference type="ARBA" id="ARBA00022729"/>
    </source>
</evidence>
<dbReference type="PRINTS" id="PR00725">
    <property type="entry name" value="DADACBPTASE1"/>
</dbReference>
<gene>
    <name evidence="11" type="ORF">HXK24_05655</name>
</gene>
<evidence type="ECO:0000256" key="4">
    <source>
        <dbReference type="ARBA" id="ARBA00022960"/>
    </source>
</evidence>
<evidence type="ECO:0000256" key="3">
    <source>
        <dbReference type="ARBA" id="ARBA00022801"/>
    </source>
</evidence>
<comment type="similarity">
    <text evidence="1 9">Belongs to the peptidase S11 family.</text>
</comment>
<protein>
    <submittedName>
        <fullName evidence="11">D-alanyl-D-alanine carboxypeptidase</fullName>
    </submittedName>
</protein>
<dbReference type="SUPFAM" id="SSF56601">
    <property type="entry name" value="beta-lactamase/transpeptidase-like"/>
    <property type="match status" value="1"/>
</dbReference>
<dbReference type="Pfam" id="PF00768">
    <property type="entry name" value="Peptidase_S11"/>
    <property type="match status" value="1"/>
</dbReference>
<feature type="active site" description="Acyl-ester intermediate" evidence="7">
    <location>
        <position position="88"/>
    </location>
</feature>
<dbReference type="GO" id="GO:0008360">
    <property type="term" value="P:regulation of cell shape"/>
    <property type="evidence" value="ECO:0007669"/>
    <property type="project" value="UniProtKB-KW"/>
</dbReference>
<feature type="active site" evidence="7">
    <location>
        <position position="144"/>
    </location>
</feature>
<dbReference type="EMBL" id="JABZGU010000156">
    <property type="protein sequence ID" value="MBF4803284.1"/>
    <property type="molecule type" value="Genomic_DNA"/>
</dbReference>
<evidence type="ECO:0000256" key="7">
    <source>
        <dbReference type="PIRSR" id="PIRSR618044-1"/>
    </source>
</evidence>
<sequence>MTFLKHNHVSLRQLSDKTLAFLVSLLLVFVLAAPFAPATTVLAENTSSHKSSVTDEPKLTEATTAIVTDAQGNVLWSKNPDQELPMASITKVMTAIVALDSGVNLDEPCKISVPDLEEGSQVAGLTSDDTPTLRQLIMMMLVYSANDAAYNIAINVSGSQQAFVDQMNKKAAEIGMTHTQFQNPHGLDADGHYSTARDLALMGRYAREHYPLIASAVHTRSYTTTVGGEQRTFHSTDDLMDTYRGLLGIKTGAEDSGTAFLGASKRGNITLYTCVLGCETTQGRFDDTAILMNWAYRNYNRVSIQRADQIVQIRTSEDNFLLSAVVKPSTSTTYMAWPGSKDFTYQTSMLSPNYPVANNQLISSTDWSQDSAQVGITMTQAHLTLWTIPAYNLFDLYSVAPYLFGRN</sequence>